<accession>A0ACC4D8Q4</accession>
<dbReference type="EMBL" id="JBGNUJ010000012">
    <property type="protein sequence ID" value="KAL3952596.1"/>
    <property type="molecule type" value="Genomic_DNA"/>
</dbReference>
<name>A0ACC4D8Q4_PURLI</name>
<comment type="caution">
    <text evidence="1">The sequence shown here is derived from an EMBL/GenBank/DDBJ whole genome shotgun (WGS) entry which is preliminary data.</text>
</comment>
<protein>
    <submittedName>
        <fullName evidence="1">Uncharacterized protein</fullName>
    </submittedName>
</protein>
<gene>
    <name evidence="1" type="ORF">ACCO45_012539</name>
</gene>
<keyword evidence="2" id="KW-1185">Reference proteome</keyword>
<reference evidence="1" key="1">
    <citation type="submission" date="2024-12" db="EMBL/GenBank/DDBJ databases">
        <title>Comparative genomics and development of molecular markers within Purpureocillium lilacinum and among Purpureocillium species.</title>
        <authorList>
            <person name="Yeh Z.-Y."/>
            <person name="Ni N.-T."/>
            <person name="Lo P.-H."/>
            <person name="Mushyakhwo K."/>
            <person name="Lin C.-F."/>
            <person name="Nai Y.-S."/>
        </authorList>
    </citation>
    <scope>NUCLEOTIDE SEQUENCE</scope>
    <source>
        <strain evidence="1">NCHU-NPUST-175</strain>
    </source>
</reference>
<sequence>MSARLVVLDDKRPGRPTIPDPGYTAKGMCGEGCIRRRVHCGRTPPPLLPAEASLLPNRNAPRSKSGSPARRRSGTLAVAVETGGAALSIIIGWRRMRPFLNRGPRDQRWPAPASARAVRARAASKSTGAATFGRLWPWRQPLSSALGLPRVLPPGFQASSPPLGHVFYPSVESPDDASLLWAPWPWTPQRTPLPPVVTWPIAAAAHVRGAPRPGSTKPWSGYCSAPAEIKTQEAQHKEEEWPRLAFPIRAGQDAPRRPGPGQHSSWSTAPQCDDGPDSWARALLQRLSRPRGYYLAAVQARHVRRESEPITLGRRGGILWTTMGAHAGRGALGEAPEILQTAIRPSGGEAFDSAGRAHHWTGRSDPFGADVATFVASNRQGRQRLMSPSECECKTLTILEERGLPGPCSAPTTSEHDLLSSWPTIRREDLPLAHATTCSSGTPGLSGEGASETRTSAGRDGVGLCAGGHLTEHLVAVGAVPRTQLSLRHNSSRNFNGRRARVATTGHASALRDAHSRLNSRRQTTRRPSRGSSIITRSSCGFGPVSPAMNTQSSRRRGVRHDGRGELLRGAPRPATPESDSRHEAAQEDAGRHETWGLL</sequence>
<evidence type="ECO:0000313" key="1">
    <source>
        <dbReference type="EMBL" id="KAL3952596.1"/>
    </source>
</evidence>
<dbReference type="Proteomes" id="UP001638806">
    <property type="component" value="Unassembled WGS sequence"/>
</dbReference>
<proteinExistence type="predicted"/>
<evidence type="ECO:0000313" key="2">
    <source>
        <dbReference type="Proteomes" id="UP001638806"/>
    </source>
</evidence>
<organism evidence="1 2">
    <name type="scientific">Purpureocillium lilacinum</name>
    <name type="common">Paecilomyces lilacinus</name>
    <dbReference type="NCBI Taxonomy" id="33203"/>
    <lineage>
        <taxon>Eukaryota</taxon>
        <taxon>Fungi</taxon>
        <taxon>Dikarya</taxon>
        <taxon>Ascomycota</taxon>
        <taxon>Pezizomycotina</taxon>
        <taxon>Sordariomycetes</taxon>
        <taxon>Hypocreomycetidae</taxon>
        <taxon>Hypocreales</taxon>
        <taxon>Ophiocordycipitaceae</taxon>
        <taxon>Purpureocillium</taxon>
    </lineage>
</organism>